<evidence type="ECO:0000313" key="3">
    <source>
        <dbReference type="Proteomes" id="UP000236723"/>
    </source>
</evidence>
<keyword evidence="3" id="KW-1185">Reference proteome</keyword>
<evidence type="ECO:0000313" key="2">
    <source>
        <dbReference type="EMBL" id="SEF57936.1"/>
    </source>
</evidence>
<dbReference type="RefSeq" id="WP_103935916.1">
    <property type="nucleotide sequence ID" value="NZ_FNVO01000001.1"/>
</dbReference>
<gene>
    <name evidence="2" type="ORF">SAMN04489712_101488</name>
</gene>
<reference evidence="3" key="1">
    <citation type="submission" date="2016-10" db="EMBL/GenBank/DDBJ databases">
        <authorList>
            <person name="Varghese N."/>
            <person name="Submissions S."/>
        </authorList>
    </citation>
    <scope>NUCLEOTIDE SEQUENCE [LARGE SCALE GENOMIC DNA]</scope>
    <source>
        <strain evidence="3">DSM 43163</strain>
    </source>
</reference>
<proteinExistence type="predicted"/>
<dbReference type="EMBL" id="FNVO01000001">
    <property type="protein sequence ID" value="SEF57936.1"/>
    <property type="molecule type" value="Genomic_DNA"/>
</dbReference>
<sequence length="155" mass="17813">MRVVVNYGLNHSRYIGSRRVRLPTNEEKLIARANKRAKAKSAAGKAKNKPSPEEKAANRARFLAEAQRIAVQMEEARAGGDVSGVLRLYGQAERSLFNAFGKKAAMGTELYETLQGHWMWARECEERERREQLEEKIRRYKEKVARQQGKERRPG</sequence>
<name>A0A1H5T566_9ACTN</name>
<evidence type="ECO:0000256" key="1">
    <source>
        <dbReference type="SAM" id="MobiDB-lite"/>
    </source>
</evidence>
<feature type="region of interest" description="Disordered" evidence="1">
    <location>
        <begin position="34"/>
        <end position="56"/>
    </location>
</feature>
<accession>A0A1H5T566</accession>
<dbReference type="Proteomes" id="UP000236723">
    <property type="component" value="Unassembled WGS sequence"/>
</dbReference>
<dbReference type="AlphaFoldDB" id="A0A1H5T566"/>
<organism evidence="2 3">
    <name type="scientific">Thermomonospora echinospora</name>
    <dbReference type="NCBI Taxonomy" id="1992"/>
    <lineage>
        <taxon>Bacteria</taxon>
        <taxon>Bacillati</taxon>
        <taxon>Actinomycetota</taxon>
        <taxon>Actinomycetes</taxon>
        <taxon>Streptosporangiales</taxon>
        <taxon>Thermomonosporaceae</taxon>
        <taxon>Thermomonospora</taxon>
    </lineage>
</organism>
<protein>
    <submittedName>
        <fullName evidence="2">Uncharacterized protein</fullName>
    </submittedName>
</protein>
<dbReference type="OrthoDB" id="9885851at2"/>